<protein>
    <submittedName>
        <fullName evidence="1">Uncharacterized protein</fullName>
    </submittedName>
</protein>
<reference evidence="1 2" key="1">
    <citation type="submission" date="2015-05" db="EMBL/GenBank/DDBJ databases">
        <title>Draft genome of Burkholderia cepacia LK29.</title>
        <authorList>
            <person name="Chan X.Y."/>
        </authorList>
    </citation>
    <scope>NUCLEOTIDE SEQUENCE [LARGE SCALE GENOMIC DNA]</scope>
    <source>
        <strain evidence="1 2">LK29</strain>
    </source>
</reference>
<sequence length="71" mass="7894">MGGGVEFRQQQGVARRTCVECARFVCMPNAEVGVCVAAVPLWVRKNNLISTYGEVWAHSDADRCDCFEVRT</sequence>
<dbReference type="EMBL" id="LDWR01000012">
    <property type="protein sequence ID" value="KML60905.1"/>
    <property type="molecule type" value="Genomic_DNA"/>
</dbReference>
<evidence type="ECO:0000313" key="1">
    <source>
        <dbReference type="EMBL" id="KML60905.1"/>
    </source>
</evidence>
<dbReference type="PATRIC" id="fig|292.27.peg.844"/>
<proteinExistence type="predicted"/>
<organism evidence="1 2">
    <name type="scientific">Burkholderia cepacia</name>
    <name type="common">Pseudomonas cepacia</name>
    <dbReference type="NCBI Taxonomy" id="292"/>
    <lineage>
        <taxon>Bacteria</taxon>
        <taxon>Pseudomonadati</taxon>
        <taxon>Pseudomonadota</taxon>
        <taxon>Betaproteobacteria</taxon>
        <taxon>Burkholderiales</taxon>
        <taxon>Burkholderiaceae</taxon>
        <taxon>Burkholderia</taxon>
        <taxon>Burkholderia cepacia complex</taxon>
    </lineage>
</organism>
<dbReference type="AlphaFoldDB" id="A0A0J6A551"/>
<evidence type="ECO:0000313" key="2">
    <source>
        <dbReference type="Proteomes" id="UP000036338"/>
    </source>
</evidence>
<accession>A0A0J6A551</accession>
<dbReference type="Proteomes" id="UP000036338">
    <property type="component" value="Unassembled WGS sequence"/>
</dbReference>
<name>A0A0J6A551_BURCE</name>
<comment type="caution">
    <text evidence="1">The sequence shown here is derived from an EMBL/GenBank/DDBJ whole genome shotgun (WGS) entry which is preliminary data.</text>
</comment>
<gene>
    <name evidence="1" type="ORF">VL15_07280</name>
</gene>